<proteinExistence type="predicted"/>
<dbReference type="EMBL" id="JASBNA010000005">
    <property type="protein sequence ID" value="KAK7692018.1"/>
    <property type="molecule type" value="Genomic_DNA"/>
</dbReference>
<gene>
    <name evidence="2" type="ORF">QCA50_005423</name>
</gene>
<evidence type="ECO:0000256" key="1">
    <source>
        <dbReference type="SAM" id="Phobius"/>
    </source>
</evidence>
<feature type="transmembrane region" description="Helical" evidence="1">
    <location>
        <begin position="107"/>
        <end position="125"/>
    </location>
</feature>
<evidence type="ECO:0000313" key="3">
    <source>
        <dbReference type="Proteomes" id="UP001385951"/>
    </source>
</evidence>
<dbReference type="Proteomes" id="UP001385951">
    <property type="component" value="Unassembled WGS sequence"/>
</dbReference>
<protein>
    <submittedName>
        <fullName evidence="2">Uncharacterized protein</fullName>
    </submittedName>
</protein>
<keyword evidence="1" id="KW-0472">Membrane</keyword>
<organism evidence="2 3">
    <name type="scientific">Cerrena zonata</name>
    <dbReference type="NCBI Taxonomy" id="2478898"/>
    <lineage>
        <taxon>Eukaryota</taxon>
        <taxon>Fungi</taxon>
        <taxon>Dikarya</taxon>
        <taxon>Basidiomycota</taxon>
        <taxon>Agaricomycotina</taxon>
        <taxon>Agaricomycetes</taxon>
        <taxon>Polyporales</taxon>
        <taxon>Cerrenaceae</taxon>
        <taxon>Cerrena</taxon>
    </lineage>
</organism>
<keyword evidence="1" id="KW-1133">Transmembrane helix</keyword>
<keyword evidence="1" id="KW-0812">Transmembrane</keyword>
<dbReference type="AlphaFoldDB" id="A0AAW0GEY4"/>
<reference evidence="2 3" key="1">
    <citation type="submission" date="2022-09" db="EMBL/GenBank/DDBJ databases">
        <authorList>
            <person name="Palmer J.M."/>
        </authorList>
    </citation>
    <scope>NUCLEOTIDE SEQUENCE [LARGE SCALE GENOMIC DNA]</scope>
    <source>
        <strain evidence="2 3">DSM 7382</strain>
    </source>
</reference>
<evidence type="ECO:0000313" key="2">
    <source>
        <dbReference type="EMBL" id="KAK7692018.1"/>
    </source>
</evidence>
<sequence length="269" mass="30262">MQALRTVVRSFLQKRASVDTSLLRQGIDPSALRGLKPFYERKLPIWSRYTYTLVCINVLVTVSAAELTLRHWTKLEDLPEPSPNSPSGSTEPQEERKWVLRPLYHRLPLALVHLGIGYGIINLVLTSRARTVRRMWVIPPPETTPVSNPGLQATRHNLNNIKPTSPSLTQTQPHNPTQYSPKSQLIIQTAKHVPTQGRVSQIRACSLISGSAKDASDSLRLKIPGFQGMFTIGLNDVLIEGEKKDKREASEALYKLFGKRVKWVFNDAQ</sequence>
<accession>A0AAW0GEY4</accession>
<name>A0AAW0GEY4_9APHY</name>
<keyword evidence="3" id="KW-1185">Reference proteome</keyword>
<feature type="transmembrane region" description="Helical" evidence="1">
    <location>
        <begin position="49"/>
        <end position="69"/>
    </location>
</feature>
<comment type="caution">
    <text evidence="2">The sequence shown here is derived from an EMBL/GenBank/DDBJ whole genome shotgun (WGS) entry which is preliminary data.</text>
</comment>